<feature type="transmembrane region" description="Helical" evidence="1">
    <location>
        <begin position="63"/>
        <end position="84"/>
    </location>
</feature>
<gene>
    <name evidence="2" type="ORF">FHY64_17445</name>
</gene>
<dbReference type="Proteomes" id="UP000314011">
    <property type="component" value="Unassembled WGS sequence"/>
</dbReference>
<organism evidence="2 3">
    <name type="scientific">Pelagovum pacificum</name>
    <dbReference type="NCBI Taxonomy" id="2588711"/>
    <lineage>
        <taxon>Bacteria</taxon>
        <taxon>Pseudomonadati</taxon>
        <taxon>Pseudomonadota</taxon>
        <taxon>Alphaproteobacteria</taxon>
        <taxon>Rhodobacterales</taxon>
        <taxon>Paracoccaceae</taxon>
        <taxon>Pelagovum</taxon>
    </lineage>
</organism>
<feature type="transmembrane region" description="Helical" evidence="1">
    <location>
        <begin position="192"/>
        <end position="217"/>
    </location>
</feature>
<feature type="transmembrane region" description="Helical" evidence="1">
    <location>
        <begin position="419"/>
        <end position="440"/>
    </location>
</feature>
<reference evidence="2 3" key="1">
    <citation type="submission" date="2019-06" db="EMBL/GenBank/DDBJ databases">
        <title>Genome of new Rhodobacteraceae sp. SM1903.</title>
        <authorList>
            <person name="Ren X."/>
        </authorList>
    </citation>
    <scope>NUCLEOTIDE SEQUENCE [LARGE SCALE GENOMIC DNA]</scope>
    <source>
        <strain evidence="2 3">SM1903</strain>
    </source>
</reference>
<feature type="transmembrane region" description="Helical" evidence="1">
    <location>
        <begin position="339"/>
        <end position="369"/>
    </location>
</feature>
<accession>A0A5C5GBU7</accession>
<feature type="transmembrane region" description="Helical" evidence="1">
    <location>
        <begin position="381"/>
        <end position="399"/>
    </location>
</feature>
<evidence type="ECO:0000313" key="3">
    <source>
        <dbReference type="Proteomes" id="UP000314011"/>
    </source>
</evidence>
<keyword evidence="1" id="KW-0812">Transmembrane</keyword>
<protein>
    <recommendedName>
        <fullName evidence="4">H+/citrate symporter</fullName>
    </recommendedName>
</protein>
<feature type="transmembrane region" description="Helical" evidence="1">
    <location>
        <begin position="165"/>
        <end position="186"/>
    </location>
</feature>
<evidence type="ECO:0008006" key="4">
    <source>
        <dbReference type="Google" id="ProtNLM"/>
    </source>
</evidence>
<keyword evidence="1" id="KW-1133">Transmembrane helix</keyword>
<dbReference type="OrthoDB" id="7832851at2"/>
<dbReference type="EMBL" id="VFFF01000003">
    <property type="protein sequence ID" value="TNY31067.1"/>
    <property type="molecule type" value="Genomic_DNA"/>
</dbReference>
<feature type="transmembrane region" description="Helical" evidence="1">
    <location>
        <begin position="238"/>
        <end position="255"/>
    </location>
</feature>
<comment type="caution">
    <text evidence="2">The sequence shown here is derived from an EMBL/GenBank/DDBJ whole genome shotgun (WGS) entry which is preliminary data.</text>
</comment>
<proteinExistence type="predicted"/>
<keyword evidence="1" id="KW-0472">Membrane</keyword>
<feature type="transmembrane region" description="Helical" evidence="1">
    <location>
        <begin position="261"/>
        <end position="279"/>
    </location>
</feature>
<feature type="transmembrane region" description="Helical" evidence="1">
    <location>
        <begin position="305"/>
        <end position="327"/>
    </location>
</feature>
<sequence>MVLLTVCVIGREWLPGSFVGEASPWLALACLVLLVPSATVTGIAFVVVGLVLTAILATNGPDFVAVVTEGLALAAFIGAFFAALNTLRSAAQTSPAIHRCGAYLAHQPPGRRYGVLTLGGAAFSLVLNYGSIALLGSLATASAAEEKDPVIRPLRQRRMLVAVQRAFLAVLPWSPLSFAGAVTASLVPGSTYVGVLLPCIGTGVLIAGTGWALDTIFKPRVAVRRPVERVGGPRDLKPLVILLVLMGTLILSLHFEFGVRVVGVVLLLVPLVSLGWLVIQGGPASLGPRVRTYVGRELPGLRSELVLLMMAGYIGKVGAALLVPLAARSGLDLGLVPGWVLLAGIVWLIPLTGMIGMNPILAASLLVPLMPAAGDDYSPTALFVATTAGWAISGATSPFTATTQLIGSFAQIPAARVGLVWNGAYAIVTGVLVTAWVIFIDVAW</sequence>
<name>A0A5C5GBU7_9RHOB</name>
<feature type="transmembrane region" description="Helical" evidence="1">
    <location>
        <begin position="25"/>
        <end position="56"/>
    </location>
</feature>
<evidence type="ECO:0000256" key="1">
    <source>
        <dbReference type="SAM" id="Phobius"/>
    </source>
</evidence>
<keyword evidence="3" id="KW-1185">Reference proteome</keyword>
<evidence type="ECO:0000313" key="2">
    <source>
        <dbReference type="EMBL" id="TNY31067.1"/>
    </source>
</evidence>
<dbReference type="AlphaFoldDB" id="A0A5C5GBU7"/>
<feature type="transmembrane region" description="Helical" evidence="1">
    <location>
        <begin position="121"/>
        <end position="144"/>
    </location>
</feature>